<keyword evidence="1" id="KW-0863">Zinc-finger</keyword>
<dbReference type="PROSITE" id="PS00028">
    <property type="entry name" value="ZINC_FINGER_C2H2_1"/>
    <property type="match status" value="1"/>
</dbReference>
<gene>
    <name evidence="3" type="ORF">BU24DRAFT_421140</name>
</gene>
<dbReference type="Pfam" id="PF26082">
    <property type="entry name" value="zf-C2H2_AcuF"/>
    <property type="match status" value="1"/>
</dbReference>
<dbReference type="PANTHER" id="PTHR35391:SF7">
    <property type="entry name" value="C2H2-TYPE DOMAIN-CONTAINING PROTEIN"/>
    <property type="match status" value="1"/>
</dbReference>
<evidence type="ECO:0000256" key="1">
    <source>
        <dbReference type="PROSITE-ProRule" id="PRU00042"/>
    </source>
</evidence>
<sequence length="786" mass="88966">MSRGADQELLSVADAANHCSSSFQACFDLLAIDPQVSSLLEDQLSRFSLWASTLKVSVTGRASLDHALRETPRVKEVVMGLLSLLDDQLRDYHSMLLNLPQLASNERKVSYDTFTNKIADEISLLYRVMNTILRATKESQDLRVFASIKVMSEDEEKGLRTSFYHRVRDICHTGASEGLVSRLAETMVLRRKRILYHRMRHGNNKAINPQENDGNKVFDFVVARPPPPESRSAVLTAPTLQLDAYNKASAFSTISRPSTVGFDRHEALRFPCPPKTKVLRRFKRLEEQCRRQYMGMNELETSSFGTPETTKKLAADLEKLWCELNGGAPEIQCPYCFHALTRADIENESRWRTHVRDDLDAYVCLFEPCDKPLQLFSSSSEWLKHMQYHAQRWKCSHLSHGPLSFETQEDYELHVKRDHQRSLNSRQSRILAETNRHQPEALFVVCPICGAQRSTTDLLIDHVIGHLRSLALQSLPIHYDDEPQSIEKEQISFQQISESTAGRSTIDNAAFSIISNHLDATSRASGMAHEGYSTTAEEEPSMRSVCGVDGCDIMFSKSHTDDDKLLHYEDYHSYNKELLDSFLMSPGEIAIGHPLACGIDDCTATFTGSWKHGDRKAHIRNKHAPKPRIANSPMKYEVDGSTSIFSGADPKGNNLLHIQTQHPLAKEHSDKNATNDRVQDLQINDSPLVCGVAGCTTTFTKGYTRGSRARHIRSHHSIPEFICEAGCGKVYRRQDARLKHYRKCHPHLAQPAVTRRSSVRKMDTNEETARAKRLQIDFEDYEGENA</sequence>
<feature type="domain" description="C2H2-type" evidence="2">
    <location>
        <begin position="721"/>
        <end position="752"/>
    </location>
</feature>
<evidence type="ECO:0000313" key="4">
    <source>
        <dbReference type="Proteomes" id="UP000799778"/>
    </source>
</evidence>
<reference evidence="3" key="1">
    <citation type="journal article" date="2020" name="Stud. Mycol.">
        <title>101 Dothideomycetes genomes: a test case for predicting lifestyles and emergence of pathogens.</title>
        <authorList>
            <person name="Haridas S."/>
            <person name="Albert R."/>
            <person name="Binder M."/>
            <person name="Bloem J."/>
            <person name="Labutti K."/>
            <person name="Salamov A."/>
            <person name="Andreopoulos B."/>
            <person name="Baker S."/>
            <person name="Barry K."/>
            <person name="Bills G."/>
            <person name="Bluhm B."/>
            <person name="Cannon C."/>
            <person name="Castanera R."/>
            <person name="Culley D."/>
            <person name="Daum C."/>
            <person name="Ezra D."/>
            <person name="Gonzalez J."/>
            <person name="Henrissat B."/>
            <person name="Kuo A."/>
            <person name="Liang C."/>
            <person name="Lipzen A."/>
            <person name="Lutzoni F."/>
            <person name="Magnuson J."/>
            <person name="Mondo S."/>
            <person name="Nolan M."/>
            <person name="Ohm R."/>
            <person name="Pangilinan J."/>
            <person name="Park H.-J."/>
            <person name="Ramirez L."/>
            <person name="Alfaro M."/>
            <person name="Sun H."/>
            <person name="Tritt A."/>
            <person name="Yoshinaga Y."/>
            <person name="Zwiers L.-H."/>
            <person name="Turgeon B."/>
            <person name="Goodwin S."/>
            <person name="Spatafora J."/>
            <person name="Crous P."/>
            <person name="Grigoriev I."/>
        </authorList>
    </citation>
    <scope>NUCLEOTIDE SEQUENCE</scope>
    <source>
        <strain evidence="3">CBS 175.79</strain>
    </source>
</reference>
<protein>
    <recommendedName>
        <fullName evidence="2">C2H2-type domain-containing protein</fullName>
    </recommendedName>
</protein>
<dbReference type="Gene3D" id="3.30.160.60">
    <property type="entry name" value="Classic Zinc Finger"/>
    <property type="match status" value="1"/>
</dbReference>
<dbReference type="PROSITE" id="PS50157">
    <property type="entry name" value="ZINC_FINGER_C2H2_2"/>
    <property type="match status" value="1"/>
</dbReference>
<dbReference type="PANTHER" id="PTHR35391">
    <property type="entry name" value="C2H2-TYPE DOMAIN-CONTAINING PROTEIN-RELATED"/>
    <property type="match status" value="1"/>
</dbReference>
<dbReference type="RefSeq" id="XP_033386480.1">
    <property type="nucleotide sequence ID" value="XM_033527655.1"/>
</dbReference>
<dbReference type="InterPro" id="IPR013087">
    <property type="entry name" value="Znf_C2H2_type"/>
</dbReference>
<dbReference type="InterPro" id="IPR058925">
    <property type="entry name" value="zf-C2H2_AcuF"/>
</dbReference>
<dbReference type="EMBL" id="ML978068">
    <property type="protein sequence ID" value="KAF2018141.1"/>
    <property type="molecule type" value="Genomic_DNA"/>
</dbReference>
<proteinExistence type="predicted"/>
<name>A0A6A5XZI7_9PLEO</name>
<dbReference type="GO" id="GO:0008270">
    <property type="term" value="F:zinc ion binding"/>
    <property type="evidence" value="ECO:0007669"/>
    <property type="project" value="UniProtKB-KW"/>
</dbReference>
<dbReference type="GeneID" id="54285052"/>
<evidence type="ECO:0000259" key="2">
    <source>
        <dbReference type="PROSITE" id="PS50157"/>
    </source>
</evidence>
<dbReference type="AlphaFoldDB" id="A0A6A5XZI7"/>
<organism evidence="3 4">
    <name type="scientific">Aaosphaeria arxii CBS 175.79</name>
    <dbReference type="NCBI Taxonomy" id="1450172"/>
    <lineage>
        <taxon>Eukaryota</taxon>
        <taxon>Fungi</taxon>
        <taxon>Dikarya</taxon>
        <taxon>Ascomycota</taxon>
        <taxon>Pezizomycotina</taxon>
        <taxon>Dothideomycetes</taxon>
        <taxon>Pleosporomycetidae</taxon>
        <taxon>Pleosporales</taxon>
        <taxon>Pleosporales incertae sedis</taxon>
        <taxon>Aaosphaeria</taxon>
    </lineage>
</organism>
<dbReference type="PROSITE" id="PS51257">
    <property type="entry name" value="PROKAR_LIPOPROTEIN"/>
    <property type="match status" value="1"/>
</dbReference>
<dbReference type="OrthoDB" id="3940153at2759"/>
<keyword evidence="1" id="KW-0479">Metal-binding</keyword>
<dbReference type="SMART" id="SM00355">
    <property type="entry name" value="ZnF_C2H2"/>
    <property type="match status" value="5"/>
</dbReference>
<keyword evidence="1" id="KW-0862">Zinc</keyword>
<dbReference type="Proteomes" id="UP000799778">
    <property type="component" value="Unassembled WGS sequence"/>
</dbReference>
<evidence type="ECO:0000313" key="3">
    <source>
        <dbReference type="EMBL" id="KAF2018141.1"/>
    </source>
</evidence>
<keyword evidence="4" id="KW-1185">Reference proteome</keyword>
<accession>A0A6A5XZI7</accession>